<reference evidence="4" key="1">
    <citation type="submission" date="2025-05" db="UniProtKB">
        <authorList>
            <consortium name="RefSeq"/>
        </authorList>
    </citation>
    <scope>NUCLEOTIDE SEQUENCE [LARGE SCALE GENOMIC DNA]</scope>
</reference>
<dbReference type="Proteomes" id="UP001652625">
    <property type="component" value="Chromosome 01"/>
</dbReference>
<dbReference type="RefSeq" id="XP_065644765.1">
    <property type="nucleotide sequence ID" value="XM_065788693.1"/>
</dbReference>
<protein>
    <submittedName>
        <fullName evidence="5">Centrosomal protein of 164 kDa isoform X7</fullName>
    </submittedName>
</protein>
<proteinExistence type="predicted"/>
<dbReference type="InterPro" id="IPR053233">
    <property type="entry name" value="ABRA-related"/>
</dbReference>
<dbReference type="PANTHER" id="PTHR21715">
    <property type="entry name" value="RH04127P"/>
    <property type="match status" value="1"/>
</dbReference>
<dbReference type="PANTHER" id="PTHR21715:SF0">
    <property type="entry name" value="RH04127P"/>
    <property type="match status" value="1"/>
</dbReference>
<accession>A0ABM4B7C0</accession>
<keyword evidence="1" id="KW-0175">Coiled coil</keyword>
<dbReference type="SMART" id="SM00456">
    <property type="entry name" value="WW"/>
    <property type="match status" value="1"/>
</dbReference>
<feature type="domain" description="WW" evidence="3">
    <location>
        <begin position="52"/>
        <end position="85"/>
    </location>
</feature>
<dbReference type="Gene3D" id="3.30.1470.10">
    <property type="entry name" value="Photosystem I PsaD, reaction center subunit II"/>
    <property type="match status" value="1"/>
</dbReference>
<sequence>MFQINNQLVLDEEYDENYQPTEEEVYEYAQVIGIDPLREPELLYIARQGIVAPLPNDWKPCQDPSGDIYYFNFSTGDSVWDHPCDEHFRELVEKERMLLRKKSLEKKKVKKNKDQKTKKENFGTLAPLKGESGPQLSSLKSNHGKLGSLLSTGNPLGVTLQSNVNPLAKSGIPSKIGLTADLKNPTKINNTETKTNSKNNLRDSFAFSLGKTGENVNFEMSDLSEYSDGKPKFTLGLHAQDIANLSYDESDDDNQRSADDKDDETELDFGINSGLAARLEGMTIENLPRYNMSNDDDDSDSKSYKFDIKNSFNEDKLRQEVLKIKQSNEKLGPDQNLWKNVKLMNNANFQLQSNEGSESYANSNSIDDENVMILERFQKGVDINSSANLETQSKDLKYFKEKLMKEETEEKEKLDAQFKADIAKLRSEHESKKLDEEKRLKEELNLEVQKLKAKYEIETKNEENKIKVDHQSIITQLKNKLDLEMQQFTAKLKEDKDVELKRLKAEDEKEIEKHKSNLKDSLLKFKEDIEKQNELDKKSLQDNLEKEKRLMLDNVKKQFEKETEELRSNLFNEHNLRINSLKADIEGKYEEDENIFKDSLNQSKFAQISGNMSYINEAEENHKYAIKEMNEKHSEEIRKLSQKFIHQLEEIKKEFEEKVIAEKTNGEQKLSTELKEFQKYHQNEIEQQNQQHEAKLNLLRSTFNKQNEELEEKTKNLEKISSDIQEKKEKLIGLENDLRTKKESITNELNELNKKTSEVSKANRNKEHDINLLSIKKQQFQNEISNLMENEVSLRETIGMLQTSKSVLEGNLSELMEKKNNILDKIKEENEIFLAQQHQHEDLVLDLKSQVKNLQDFLQTLENEKLQIKGNRKVQCIDVSTNTDFVSIKPESDLSQSNVQEMLNEDRKSPLSLKDLQKEAVKEDAEIKKNGVSSGGMNNIKNFKNIQSRLSRRVWLESDSESLQSTEADDYEKYARKLKYGVEDSEEIQRAQLFLLKNRESLRQAGLSKVPEDQKYIHSDLHKRLSPSAAKVLKRVRMKLAQERAEIDEAISSITEQYEEVHNDERVSLRTKIPEDFIDVDNYIETISDADYVSNRRDRLKQMRDQRYRLYEKLDYQPWIENITANNRDNFEDDFTYVRRKIDKKRFPMNNSDNKYEDETRYAYPAEIRHNIPYEGQRKSHLEHNDESFFVKTIPTPTVEERLEMKWRKYFGDRQAPSYQSSRVSWGHASALENLRNSGNTVFNGQDFATERRLQSHAEWLKSLSKSNNFASLASSITH</sequence>
<keyword evidence="4" id="KW-1185">Reference proteome</keyword>
<dbReference type="InterPro" id="IPR036020">
    <property type="entry name" value="WW_dom_sf"/>
</dbReference>
<feature type="coiled-coil region" evidence="1">
    <location>
        <begin position="504"/>
        <end position="550"/>
    </location>
</feature>
<feature type="coiled-coil region" evidence="1">
    <location>
        <begin position="615"/>
        <end position="871"/>
    </location>
</feature>
<reference evidence="5" key="2">
    <citation type="submission" date="2025-08" db="UniProtKB">
        <authorList>
            <consortium name="RefSeq"/>
        </authorList>
    </citation>
    <scope>IDENTIFICATION</scope>
</reference>
<name>A0ABM4B7C0_HYDVU</name>
<dbReference type="SUPFAM" id="SSF51045">
    <property type="entry name" value="WW domain"/>
    <property type="match status" value="1"/>
</dbReference>
<evidence type="ECO:0000313" key="4">
    <source>
        <dbReference type="Proteomes" id="UP001652625"/>
    </source>
</evidence>
<gene>
    <name evidence="5" type="primary">LOC100214033</name>
</gene>
<dbReference type="Pfam" id="PF00397">
    <property type="entry name" value="WW"/>
    <property type="match status" value="1"/>
</dbReference>
<evidence type="ECO:0000313" key="5">
    <source>
        <dbReference type="RefSeq" id="XP_065644765.1"/>
    </source>
</evidence>
<feature type="compositionally biased region" description="Basic and acidic residues" evidence="2">
    <location>
        <begin position="112"/>
        <end position="121"/>
    </location>
</feature>
<organism evidence="4 5">
    <name type="scientific">Hydra vulgaris</name>
    <name type="common">Hydra</name>
    <name type="synonym">Hydra attenuata</name>
    <dbReference type="NCBI Taxonomy" id="6087"/>
    <lineage>
        <taxon>Eukaryota</taxon>
        <taxon>Metazoa</taxon>
        <taxon>Cnidaria</taxon>
        <taxon>Hydrozoa</taxon>
        <taxon>Hydroidolina</taxon>
        <taxon>Anthoathecata</taxon>
        <taxon>Aplanulata</taxon>
        <taxon>Hydridae</taxon>
        <taxon>Hydra</taxon>
    </lineage>
</organism>
<evidence type="ECO:0000256" key="2">
    <source>
        <dbReference type="SAM" id="MobiDB-lite"/>
    </source>
</evidence>
<feature type="region of interest" description="Disordered" evidence="2">
    <location>
        <begin position="103"/>
        <end position="137"/>
    </location>
</feature>
<evidence type="ECO:0000256" key="1">
    <source>
        <dbReference type="SAM" id="Coils"/>
    </source>
</evidence>
<dbReference type="CDD" id="cd00201">
    <property type="entry name" value="WW"/>
    <property type="match status" value="1"/>
</dbReference>
<dbReference type="InterPro" id="IPR001202">
    <property type="entry name" value="WW_dom"/>
</dbReference>
<feature type="region of interest" description="Disordered" evidence="2">
    <location>
        <begin position="246"/>
        <end position="267"/>
    </location>
</feature>
<dbReference type="GeneID" id="100214033"/>
<evidence type="ECO:0000259" key="3">
    <source>
        <dbReference type="PROSITE" id="PS50020"/>
    </source>
</evidence>
<dbReference type="PROSITE" id="PS50020">
    <property type="entry name" value="WW_DOMAIN_2"/>
    <property type="match status" value="1"/>
</dbReference>
<feature type="coiled-coil region" evidence="1">
    <location>
        <begin position="427"/>
        <end position="461"/>
    </location>
</feature>